<dbReference type="KEGG" id="nli:G3M70_05125"/>
<reference evidence="1 2" key="1">
    <citation type="submission" date="2020-02" db="EMBL/GenBank/DDBJ databases">
        <title>Genomic and physiological characterization of two novel Nitrospinaceae genera.</title>
        <authorList>
            <person name="Mueller A.J."/>
            <person name="Jung M.-Y."/>
            <person name="Strachan C.R."/>
            <person name="Herbold C.W."/>
            <person name="Kirkegaard R.H."/>
            <person name="Daims H."/>
        </authorList>
    </citation>
    <scope>NUCLEOTIDE SEQUENCE [LARGE SCALE GENOMIC DNA]</scope>
    <source>
        <strain evidence="1">EB</strain>
    </source>
</reference>
<proteinExistence type="predicted"/>
<dbReference type="EMBL" id="CP048685">
    <property type="protein sequence ID" value="QPJ61304.1"/>
    <property type="molecule type" value="Genomic_DNA"/>
</dbReference>
<gene>
    <name evidence="1" type="ORF">G3M70_05125</name>
</gene>
<evidence type="ECO:0000313" key="2">
    <source>
        <dbReference type="Proteomes" id="UP000594688"/>
    </source>
</evidence>
<evidence type="ECO:0000313" key="1">
    <source>
        <dbReference type="EMBL" id="QPJ61304.1"/>
    </source>
</evidence>
<name>A0A7T0BUP6_9BACT</name>
<accession>A0A7T0BUP6</accession>
<dbReference type="AlphaFoldDB" id="A0A7T0BUP6"/>
<organism evidence="1 2">
    <name type="scientific">Candidatus Nitronauta litoralis</name>
    <dbReference type="NCBI Taxonomy" id="2705533"/>
    <lineage>
        <taxon>Bacteria</taxon>
        <taxon>Pseudomonadati</taxon>
        <taxon>Nitrospinota/Tectimicrobiota group</taxon>
        <taxon>Nitrospinota</taxon>
        <taxon>Nitrospinia</taxon>
        <taxon>Nitrospinales</taxon>
        <taxon>Nitrospinaceae</taxon>
        <taxon>Candidatus Nitronauta</taxon>
    </lineage>
</organism>
<evidence type="ECO:0008006" key="3">
    <source>
        <dbReference type="Google" id="ProtNLM"/>
    </source>
</evidence>
<dbReference type="Proteomes" id="UP000594688">
    <property type="component" value="Chromosome"/>
</dbReference>
<dbReference type="PROSITE" id="PS51257">
    <property type="entry name" value="PROKAR_LIPOPROTEIN"/>
    <property type="match status" value="1"/>
</dbReference>
<sequence length="90" mass="10006">MRTLFGAVLLSLWLAGCSQGPESGVKYHFASKDEYLKYYLPLQDDHGGVKKWVPAEGMDCYGGKHMTLGDGFEVIFCPRDGNEKLFKLSG</sequence>
<protein>
    <recommendedName>
        <fullName evidence="3">Lipoprotein</fullName>
    </recommendedName>
</protein>